<dbReference type="Pfam" id="PF04954">
    <property type="entry name" value="SIP"/>
    <property type="match status" value="1"/>
</dbReference>
<dbReference type="AlphaFoldDB" id="A0A1J7B9F3"/>
<dbReference type="InterPro" id="IPR039374">
    <property type="entry name" value="SIP_fam"/>
</dbReference>
<dbReference type="InterPro" id="IPR017938">
    <property type="entry name" value="Riboflavin_synthase-like_b-brl"/>
</dbReference>
<reference evidence="2 3" key="1">
    <citation type="submission" date="2016-10" db="EMBL/GenBank/DDBJ databases">
        <title>Genome sequence of Streptomyces gilvigriseus MUSC 26.</title>
        <authorList>
            <person name="Lee L.-H."/>
            <person name="Ser H.-L."/>
        </authorList>
    </citation>
    <scope>NUCLEOTIDE SEQUENCE [LARGE SCALE GENOMIC DNA]</scope>
    <source>
        <strain evidence="2 3">MUSC 26</strain>
    </source>
</reference>
<dbReference type="EMBL" id="MLCF01000185">
    <property type="protein sequence ID" value="OIV35229.1"/>
    <property type="molecule type" value="Genomic_DNA"/>
</dbReference>
<gene>
    <name evidence="2" type="ORF">BIV57_22715</name>
</gene>
<feature type="domain" description="FAD-binding FR-type" evidence="1">
    <location>
        <begin position="5"/>
        <end position="170"/>
    </location>
</feature>
<comment type="caution">
    <text evidence="2">The sequence shown here is derived from an EMBL/GenBank/DDBJ whole genome shotgun (WGS) entry which is preliminary data.</text>
</comment>
<evidence type="ECO:0000313" key="2">
    <source>
        <dbReference type="EMBL" id="OIV35229.1"/>
    </source>
</evidence>
<dbReference type="RefSeq" id="WP_071658814.1">
    <property type="nucleotide sequence ID" value="NZ_MLCF01000185.1"/>
</dbReference>
<dbReference type="Proteomes" id="UP000243342">
    <property type="component" value="Unassembled WGS sequence"/>
</dbReference>
<dbReference type="InterPro" id="IPR013113">
    <property type="entry name" value="SIP_FAD-bd"/>
</dbReference>
<dbReference type="Gene3D" id="2.40.30.10">
    <property type="entry name" value="Translation factors"/>
    <property type="match status" value="1"/>
</dbReference>
<dbReference type="PANTHER" id="PTHR30157:SF0">
    <property type="entry name" value="NADPH-DEPENDENT FERRIC-CHELATE REDUCTASE"/>
    <property type="match status" value="1"/>
</dbReference>
<sequence length="305" mass="32421">MAMPFVFFPVRVAGTRAVGRSTVRITFVTAVATAESGTGTGARAWTGARAAGGCGLDALASGGRDQRVKLFLPHPHQAEPVLPLDSGENWYPDWRAADPAERAVMRSYTIREHRPGPDGGEVDIDFVLHGHEDGSGGPATTWAARAAEGDRAVLLGPVEEDNGGVDFRPPPDTSAVLLAGDETALPALEGILAALEPGRTARVVVRVPSADDIRDLPTRADAEVVWLVGDGRALVDAVREGAVPSEPEDAYAWVAGEAAAVREVRRHLVRERGMPRRRVTFTGYWRRGASEEQLLEEAVAAAASD</sequence>
<dbReference type="PANTHER" id="PTHR30157">
    <property type="entry name" value="FERRIC REDUCTASE, NADPH-DEPENDENT"/>
    <property type="match status" value="1"/>
</dbReference>
<dbReference type="STRING" id="1428644.BIV57_22715"/>
<dbReference type="InterPro" id="IPR039261">
    <property type="entry name" value="FNR_nucleotide-bd"/>
</dbReference>
<dbReference type="CDD" id="cd06193">
    <property type="entry name" value="siderophore_interacting"/>
    <property type="match status" value="1"/>
</dbReference>
<dbReference type="InterPro" id="IPR007037">
    <property type="entry name" value="SIP_rossman_dom"/>
</dbReference>
<dbReference type="GO" id="GO:0016491">
    <property type="term" value="F:oxidoreductase activity"/>
    <property type="evidence" value="ECO:0007669"/>
    <property type="project" value="InterPro"/>
</dbReference>
<dbReference type="Pfam" id="PF08021">
    <property type="entry name" value="FAD_binding_9"/>
    <property type="match status" value="1"/>
</dbReference>
<organism evidence="2 3">
    <name type="scientific">Mangrovactinospora gilvigrisea</name>
    <dbReference type="NCBI Taxonomy" id="1428644"/>
    <lineage>
        <taxon>Bacteria</taxon>
        <taxon>Bacillati</taxon>
        <taxon>Actinomycetota</taxon>
        <taxon>Actinomycetes</taxon>
        <taxon>Kitasatosporales</taxon>
        <taxon>Streptomycetaceae</taxon>
        <taxon>Mangrovactinospora</taxon>
    </lineage>
</organism>
<name>A0A1J7B9F3_9ACTN</name>
<proteinExistence type="predicted"/>
<keyword evidence="3" id="KW-1185">Reference proteome</keyword>
<dbReference type="InterPro" id="IPR017927">
    <property type="entry name" value="FAD-bd_FR_type"/>
</dbReference>
<accession>A0A1J7B9F3</accession>
<protein>
    <recommendedName>
        <fullName evidence="1">FAD-binding FR-type domain-containing protein</fullName>
    </recommendedName>
</protein>
<evidence type="ECO:0000313" key="3">
    <source>
        <dbReference type="Proteomes" id="UP000243342"/>
    </source>
</evidence>
<evidence type="ECO:0000259" key="1">
    <source>
        <dbReference type="PROSITE" id="PS51384"/>
    </source>
</evidence>
<dbReference type="PROSITE" id="PS51384">
    <property type="entry name" value="FAD_FR"/>
    <property type="match status" value="1"/>
</dbReference>
<dbReference type="SUPFAM" id="SSF63380">
    <property type="entry name" value="Riboflavin synthase domain-like"/>
    <property type="match status" value="1"/>
</dbReference>
<dbReference type="OrthoDB" id="3291337at2"/>
<dbReference type="Gene3D" id="3.40.50.80">
    <property type="entry name" value="Nucleotide-binding domain of ferredoxin-NADP reductase (FNR) module"/>
    <property type="match status" value="1"/>
</dbReference>